<name>A0A1Y0SVV1_9CAUD</name>
<keyword evidence="2" id="KW-1185">Reference proteome</keyword>
<sequence>MAHYADCITKFSKMRRNTNWMAYIEAYKSEQLLELIMDEGLGLPCVDEEGNIINLQQRFWELLDVCIHTFSMDLLSQLAELRRTGKKIVTVDVVGYDKFTLKLMVKTK</sequence>
<dbReference type="Proteomes" id="UP000225448">
    <property type="component" value="Segment"/>
</dbReference>
<gene>
    <name evidence="1" type="ORF">PHABIO_63</name>
</gene>
<protein>
    <submittedName>
        <fullName evidence="1">Uncharacterized protein</fullName>
    </submittedName>
</protein>
<dbReference type="EMBL" id="MF042360">
    <property type="protein sequence ID" value="ARV76694.1"/>
    <property type="molecule type" value="Genomic_DNA"/>
</dbReference>
<reference evidence="1 2" key="1">
    <citation type="submission" date="2017-05" db="EMBL/GenBank/DDBJ databases">
        <authorList>
            <person name="Song R."/>
            <person name="Chenine A.L."/>
            <person name="Ruprecht R.M."/>
        </authorList>
    </citation>
    <scope>NUCLEOTIDE SEQUENCE [LARGE SCALE GENOMIC DNA]</scope>
</reference>
<evidence type="ECO:0000313" key="1">
    <source>
        <dbReference type="EMBL" id="ARV76694.1"/>
    </source>
</evidence>
<accession>A0A1Y0SVV1</accession>
<proteinExistence type="predicted"/>
<evidence type="ECO:0000313" key="2">
    <source>
        <dbReference type="Proteomes" id="UP000225448"/>
    </source>
</evidence>
<organism evidence="1 2">
    <name type="scientific">Pseudomonas phage Phabio</name>
    <dbReference type="NCBI Taxonomy" id="2006668"/>
    <lineage>
        <taxon>Viruses</taxon>
        <taxon>Duplodnaviria</taxon>
        <taxon>Heunggongvirae</taxon>
        <taxon>Uroviricota</taxon>
        <taxon>Caudoviricetes</taxon>
        <taxon>Chimalliviridae</taxon>
        <taxon>Phabiovirus</taxon>
        <taxon>Phabiovirus phabio</taxon>
    </lineage>
</organism>